<dbReference type="Pfam" id="PF13552">
    <property type="entry name" value="DUF4127"/>
    <property type="match status" value="1"/>
</dbReference>
<accession>A0A4R6UAU2</accession>
<protein>
    <submittedName>
        <fullName evidence="1">Uncharacterized protein DUF4127</fullName>
    </submittedName>
</protein>
<dbReference type="InterPro" id="IPR025394">
    <property type="entry name" value="DUF4127"/>
</dbReference>
<comment type="caution">
    <text evidence="1">The sequence shown here is derived from an EMBL/GenBank/DDBJ whole genome shotgun (WGS) entry which is preliminary data.</text>
</comment>
<evidence type="ECO:0000313" key="1">
    <source>
        <dbReference type="EMBL" id="TDQ42986.1"/>
    </source>
</evidence>
<dbReference type="AlphaFoldDB" id="A0A4R6UAU2"/>
<dbReference type="Proteomes" id="UP000295632">
    <property type="component" value="Unassembled WGS sequence"/>
</dbReference>
<proteinExistence type="predicted"/>
<organism evidence="1 2">
    <name type="scientific">Aureibacillus halotolerans</name>
    <dbReference type="NCBI Taxonomy" id="1508390"/>
    <lineage>
        <taxon>Bacteria</taxon>
        <taxon>Bacillati</taxon>
        <taxon>Bacillota</taxon>
        <taxon>Bacilli</taxon>
        <taxon>Bacillales</taxon>
        <taxon>Bacillaceae</taxon>
        <taxon>Aureibacillus</taxon>
    </lineage>
</organism>
<evidence type="ECO:0000313" key="2">
    <source>
        <dbReference type="Proteomes" id="UP000295632"/>
    </source>
</evidence>
<reference evidence="1 2" key="1">
    <citation type="submission" date="2019-03" db="EMBL/GenBank/DDBJ databases">
        <title>Genomic Encyclopedia of Type Strains, Phase IV (KMG-IV): sequencing the most valuable type-strain genomes for metagenomic binning, comparative biology and taxonomic classification.</title>
        <authorList>
            <person name="Goeker M."/>
        </authorList>
    </citation>
    <scope>NUCLEOTIDE SEQUENCE [LARGE SCALE GENOMIC DNA]</scope>
    <source>
        <strain evidence="1 2">DSM 28697</strain>
    </source>
</reference>
<dbReference type="RefSeq" id="WP_133578799.1">
    <property type="nucleotide sequence ID" value="NZ_SNYJ01000001.1"/>
</dbReference>
<dbReference type="OrthoDB" id="9789552at2"/>
<keyword evidence="2" id="KW-1185">Reference proteome</keyword>
<sequence>MTTIAYLPLDERPCNYKFPQMLAGMTDFTLLLPEKQLLGKKKQPASFPELKNWLFTAAAQADHLIVSIDMLVYGGIVPSRLHLLTVEECESRLHVLKELKEKHPSLQIYAFNLIMRTPSYNSDDEEPTYYASSGSDIFTYGWLTDKQTSDELTADEQQTLSAVEKRLPASVLTDFTNRRHMNATVNKKTVDYAADQVINFLIIPLDDNAQYGFSPKEQRKLVTHIEKKNLMDIVAVYPGADEAGCTLFAHVFCKEKQYEPEIYIKYSSTKGPSIIPALEDRSLNESVKAQIAAANGYLTDSEASADAILMIHSPGAGQTHMAGPEDFTERHPSYVSEINKREFVRTMKRFIDKGKTVGLADVAILNGSDHLLMQLLSKNNLLHELASYAGWNTSGNTLGTAIAQLIIQSYYGPSLQSRYNLLYRLVEDWGYQATVRQQVTQELLPTLDATYFDISAEQHSVEAQITERIKEFVTREFPPELLEGLTISRCTMPWTRMFEVELEIQLT</sequence>
<name>A0A4R6UAU2_9BACI</name>
<gene>
    <name evidence="1" type="ORF">EV213_101418</name>
</gene>
<dbReference type="EMBL" id="SNYJ01000001">
    <property type="protein sequence ID" value="TDQ42986.1"/>
    <property type="molecule type" value="Genomic_DNA"/>
</dbReference>